<feature type="signal peptide" evidence="3">
    <location>
        <begin position="1"/>
        <end position="19"/>
    </location>
</feature>
<evidence type="ECO:0000256" key="3">
    <source>
        <dbReference type="SAM" id="SignalP"/>
    </source>
</evidence>
<dbReference type="InterPro" id="IPR016187">
    <property type="entry name" value="CTDL_fold"/>
</dbReference>
<dbReference type="PANTHER" id="PTHR22803">
    <property type="entry name" value="MANNOSE, PHOSPHOLIPASE, LECTIN RECEPTOR RELATED"/>
    <property type="match status" value="1"/>
</dbReference>
<evidence type="ECO:0000259" key="4">
    <source>
        <dbReference type="PROSITE" id="PS50041"/>
    </source>
</evidence>
<evidence type="ECO:0000256" key="1">
    <source>
        <dbReference type="ARBA" id="ARBA00023157"/>
    </source>
</evidence>
<dbReference type="AlphaFoldDB" id="A0A915MDQ3"/>
<proteinExistence type="predicted"/>
<evidence type="ECO:0000313" key="5">
    <source>
        <dbReference type="Proteomes" id="UP000887561"/>
    </source>
</evidence>
<dbReference type="InterPro" id="IPR001304">
    <property type="entry name" value="C-type_lectin-like"/>
</dbReference>
<feature type="domain" description="C-type lectin" evidence="4">
    <location>
        <begin position="289"/>
        <end position="453"/>
    </location>
</feature>
<dbReference type="CDD" id="cd00037">
    <property type="entry name" value="CLECT"/>
    <property type="match status" value="2"/>
</dbReference>
<dbReference type="Gene3D" id="3.10.100.10">
    <property type="entry name" value="Mannose-Binding Protein A, subunit A"/>
    <property type="match status" value="2"/>
</dbReference>
<reference evidence="6" key="1">
    <citation type="submission" date="2022-11" db="UniProtKB">
        <authorList>
            <consortium name="WormBaseParasite"/>
        </authorList>
    </citation>
    <scope>IDENTIFICATION</scope>
</reference>
<protein>
    <submittedName>
        <fullName evidence="6">C-type lectin domain-containing protein</fullName>
    </submittedName>
</protein>
<dbReference type="SMART" id="SM00034">
    <property type="entry name" value="CLECT"/>
    <property type="match status" value="2"/>
</dbReference>
<evidence type="ECO:0000313" key="6">
    <source>
        <dbReference type="WBParaSite" id="scaffold3670_cov194.g6941"/>
    </source>
</evidence>
<name>A0A915MDQ3_MELJA</name>
<dbReference type="Proteomes" id="UP000887561">
    <property type="component" value="Unplaced"/>
</dbReference>
<dbReference type="InterPro" id="IPR018378">
    <property type="entry name" value="C-type_lectin_CS"/>
</dbReference>
<dbReference type="PROSITE" id="PS50041">
    <property type="entry name" value="C_TYPE_LECTIN_2"/>
    <property type="match status" value="2"/>
</dbReference>
<keyword evidence="1" id="KW-1015">Disulfide bond</keyword>
<evidence type="ECO:0000256" key="2">
    <source>
        <dbReference type="SAM" id="MobiDB-lite"/>
    </source>
</evidence>
<sequence length="471" mass="52749">MHLSSILIILPILFSSIQTQQIPNCQTRIFQCDADWDTRTDPNTGDVYGYKAFIVNKMNFYEADVFCRARCAEVVSIHSQEEQNFVRRIAAPVLNRCQFTSACAPVVQSSNGTFDRQLRSFWIGLNRVTGTLKDAHSVDSSVYQLWSDRTEVDFGSFPNNSVNSNTNSPPWTRGNPNGVNSADPQIIEDCTQMVESRQGGWNDFPCNWRISGVICKRKCTSYCAAQDIGHSITLGSEDAYFYGFSEGQDARFECSFAYFGVPNCPARSYNCDTDWQLFTDPNSGVEYGYKAFIQDSINFYEADIFCRNRCAEVVSIHSQQEQNFVTKIAGPLLTKCQFTDACSERMEHTNKSAANFDRMLRGFWIGMNRVWGTLLNHDTIDTNVTCIWSDRSKCDYGSVQDGSVTPDTVSPPWARGNPNGANPGGDPLIVQACVQMVEGRHGGWNDISCTYRLGGLICKRKCSSYCPAQDA</sequence>
<dbReference type="InterPro" id="IPR016186">
    <property type="entry name" value="C-type_lectin-like/link_sf"/>
</dbReference>
<feature type="compositionally biased region" description="Low complexity" evidence="2">
    <location>
        <begin position="411"/>
        <end position="422"/>
    </location>
</feature>
<keyword evidence="5" id="KW-1185">Reference proteome</keyword>
<accession>A0A915MDQ3</accession>
<dbReference type="SUPFAM" id="SSF56436">
    <property type="entry name" value="C-type lectin-like"/>
    <property type="match status" value="2"/>
</dbReference>
<dbReference type="InterPro" id="IPR050111">
    <property type="entry name" value="C-type_lectin/snaclec_domain"/>
</dbReference>
<organism evidence="5 6">
    <name type="scientific">Meloidogyne javanica</name>
    <name type="common">Root-knot nematode worm</name>
    <dbReference type="NCBI Taxonomy" id="6303"/>
    <lineage>
        <taxon>Eukaryota</taxon>
        <taxon>Metazoa</taxon>
        <taxon>Ecdysozoa</taxon>
        <taxon>Nematoda</taxon>
        <taxon>Chromadorea</taxon>
        <taxon>Rhabditida</taxon>
        <taxon>Tylenchina</taxon>
        <taxon>Tylenchomorpha</taxon>
        <taxon>Tylenchoidea</taxon>
        <taxon>Meloidogynidae</taxon>
        <taxon>Meloidogyninae</taxon>
        <taxon>Meloidogyne</taxon>
        <taxon>Meloidogyne incognita group</taxon>
    </lineage>
</organism>
<dbReference type="PROSITE" id="PS00615">
    <property type="entry name" value="C_TYPE_LECTIN_1"/>
    <property type="match status" value="2"/>
</dbReference>
<dbReference type="Pfam" id="PF00059">
    <property type="entry name" value="Lectin_C"/>
    <property type="match status" value="1"/>
</dbReference>
<feature type="domain" description="C-type lectin" evidence="4">
    <location>
        <begin position="48"/>
        <end position="207"/>
    </location>
</feature>
<keyword evidence="3" id="KW-0732">Signal</keyword>
<feature type="chain" id="PRO_5037747248" evidence="3">
    <location>
        <begin position="20"/>
        <end position="471"/>
    </location>
</feature>
<dbReference type="WBParaSite" id="scaffold3670_cov194.g6941">
    <property type="protein sequence ID" value="scaffold3670_cov194.g6941"/>
    <property type="gene ID" value="scaffold3670_cov194.g6941"/>
</dbReference>
<feature type="region of interest" description="Disordered" evidence="2">
    <location>
        <begin position="402"/>
        <end position="422"/>
    </location>
</feature>